<dbReference type="Pfam" id="PF20714">
    <property type="entry name" value="HTH_64"/>
    <property type="match status" value="1"/>
</dbReference>
<evidence type="ECO:0000256" key="10">
    <source>
        <dbReference type="PROSITE-ProRule" id="PRU00169"/>
    </source>
</evidence>
<keyword evidence="2 9" id="KW-0963">Cytoplasm</keyword>
<dbReference type="RefSeq" id="WP_107935424.1">
    <property type="nucleotide sequence ID" value="NZ_CP085009.1"/>
</dbReference>
<dbReference type="GO" id="GO:0003700">
    <property type="term" value="F:DNA-binding transcription factor activity"/>
    <property type="evidence" value="ECO:0007669"/>
    <property type="project" value="InterPro"/>
</dbReference>
<keyword evidence="7 9" id="KW-0010">Activator</keyword>
<keyword evidence="4 9" id="KW-0902">Two-component regulatory system</keyword>
<dbReference type="EMBL" id="QJTJ01000024">
    <property type="protein sequence ID" value="PYF04294.1"/>
    <property type="molecule type" value="Genomic_DNA"/>
</dbReference>
<feature type="domain" description="Response regulatory" evidence="11">
    <location>
        <begin position="5"/>
        <end position="121"/>
    </location>
</feature>
<dbReference type="SUPFAM" id="SSF52172">
    <property type="entry name" value="CheY-like"/>
    <property type="match status" value="1"/>
</dbReference>
<dbReference type="InterPro" id="IPR024187">
    <property type="entry name" value="Sig_transdc_resp-reg_cit/mal"/>
</dbReference>
<dbReference type="GO" id="GO:0000156">
    <property type="term" value="F:phosphorelay response regulator activity"/>
    <property type="evidence" value="ECO:0007669"/>
    <property type="project" value="TreeGrafter"/>
</dbReference>
<dbReference type="InterPro" id="IPR048714">
    <property type="entry name" value="DpiA-like_HTH"/>
</dbReference>
<evidence type="ECO:0000259" key="11">
    <source>
        <dbReference type="PROSITE" id="PS50110"/>
    </source>
</evidence>
<proteinExistence type="predicted"/>
<keyword evidence="3 10" id="KW-0597">Phosphoprotein</keyword>
<dbReference type="PANTHER" id="PTHR45526">
    <property type="entry name" value="TRANSCRIPTIONAL REGULATORY PROTEIN DPIA"/>
    <property type="match status" value="1"/>
</dbReference>
<reference evidence="12 13" key="1">
    <citation type="submission" date="2018-06" db="EMBL/GenBank/DDBJ databases">
        <title>Genomic Encyclopedia of Archaeal and Bacterial Type Strains, Phase II (KMG-II): from individual species to whole genera.</title>
        <authorList>
            <person name="Goeker M."/>
        </authorList>
    </citation>
    <scope>NUCLEOTIDE SEQUENCE [LARGE SCALE GENOMIC DNA]</scope>
    <source>
        <strain evidence="12 13">KACC 16626</strain>
    </source>
</reference>
<evidence type="ECO:0000256" key="5">
    <source>
        <dbReference type="ARBA" id="ARBA00023015"/>
    </source>
</evidence>
<evidence type="ECO:0000256" key="2">
    <source>
        <dbReference type="ARBA" id="ARBA00022490"/>
    </source>
</evidence>
<evidence type="ECO:0000256" key="9">
    <source>
        <dbReference type="PIRNR" id="PIRNR006171"/>
    </source>
</evidence>
<evidence type="ECO:0000256" key="4">
    <source>
        <dbReference type="ARBA" id="ARBA00023012"/>
    </source>
</evidence>
<evidence type="ECO:0000256" key="6">
    <source>
        <dbReference type="ARBA" id="ARBA00023125"/>
    </source>
</evidence>
<dbReference type="CDD" id="cd19925">
    <property type="entry name" value="REC_citrate_TCS"/>
    <property type="match status" value="1"/>
</dbReference>
<dbReference type="GO" id="GO:0003677">
    <property type="term" value="F:DNA binding"/>
    <property type="evidence" value="ECO:0007669"/>
    <property type="project" value="UniProtKB-KW"/>
</dbReference>
<dbReference type="SUPFAM" id="SSF46785">
    <property type="entry name" value="Winged helix' DNA-binding domain"/>
    <property type="match status" value="1"/>
</dbReference>
<dbReference type="PIRSF" id="PIRSF006171">
    <property type="entry name" value="RR_citrat_malat"/>
    <property type="match status" value="1"/>
</dbReference>
<dbReference type="SMART" id="SM00448">
    <property type="entry name" value="REC"/>
    <property type="match status" value="1"/>
</dbReference>
<evidence type="ECO:0000256" key="1">
    <source>
        <dbReference type="ARBA" id="ARBA00004496"/>
    </source>
</evidence>
<dbReference type="OrthoDB" id="9759232at2"/>
<protein>
    <recommendedName>
        <fullName evidence="9">Transcriptional regulatory protein</fullName>
    </recommendedName>
</protein>
<dbReference type="InterPro" id="IPR001789">
    <property type="entry name" value="Sig_transdc_resp-reg_receiver"/>
</dbReference>
<evidence type="ECO:0000313" key="12">
    <source>
        <dbReference type="EMBL" id="PYF04294.1"/>
    </source>
</evidence>
<organism evidence="12 13">
    <name type="scientific">Ureibacillus chungkukjangi</name>
    <dbReference type="NCBI Taxonomy" id="1202712"/>
    <lineage>
        <taxon>Bacteria</taxon>
        <taxon>Bacillati</taxon>
        <taxon>Bacillota</taxon>
        <taxon>Bacilli</taxon>
        <taxon>Bacillales</taxon>
        <taxon>Caryophanaceae</taxon>
        <taxon>Ureibacillus</taxon>
    </lineage>
</organism>
<dbReference type="GO" id="GO:0005737">
    <property type="term" value="C:cytoplasm"/>
    <property type="evidence" value="ECO:0007669"/>
    <property type="project" value="UniProtKB-SubCell"/>
</dbReference>
<dbReference type="Proteomes" id="UP000247416">
    <property type="component" value="Unassembled WGS sequence"/>
</dbReference>
<evidence type="ECO:0000313" key="13">
    <source>
        <dbReference type="Proteomes" id="UP000247416"/>
    </source>
</evidence>
<keyword evidence="6 9" id="KW-0238">DNA-binding</keyword>
<dbReference type="InterPro" id="IPR036390">
    <property type="entry name" value="WH_DNA-bd_sf"/>
</dbReference>
<dbReference type="PANTHER" id="PTHR45526:SF1">
    <property type="entry name" value="TRANSCRIPTIONAL REGULATORY PROTEIN DCUR-RELATED"/>
    <property type="match status" value="1"/>
</dbReference>
<sequence>MDTINVLLVEDDPMVREVNRQFIERVNGFKVVGMCSNGIQGYNQIVELKPHLVIMDIFMPEQDGLITLRKIRNANLPVDVITVTAANDMQTIQQILHLGVYDYIMKPFTFERIQQTLLNYFNFKLKTFGLQDITQNELDEMIHPYRELEEVAGNESPILTELPKGFNRTTLDKVLHFVKLSKEGVSADEVAAAIGVARVTARRYLDFLEKQSFIHVDVHYGGVGRPINHYFVK</sequence>
<comment type="subcellular location">
    <subcellularLocation>
        <location evidence="1 9">Cytoplasm</location>
    </subcellularLocation>
</comment>
<evidence type="ECO:0000256" key="3">
    <source>
        <dbReference type="ARBA" id="ARBA00022553"/>
    </source>
</evidence>
<feature type="modified residue" description="4-aspartylphosphate" evidence="10">
    <location>
        <position position="56"/>
    </location>
</feature>
<dbReference type="InterPro" id="IPR051271">
    <property type="entry name" value="2C-system_Tx_regulators"/>
</dbReference>
<keyword evidence="8 9" id="KW-0804">Transcription</keyword>
<dbReference type="AlphaFoldDB" id="A0A318THY2"/>
<name>A0A318THY2_9BACL</name>
<dbReference type="PROSITE" id="PS50110">
    <property type="entry name" value="RESPONSE_REGULATORY"/>
    <property type="match status" value="1"/>
</dbReference>
<dbReference type="Pfam" id="PF00072">
    <property type="entry name" value="Response_reg"/>
    <property type="match status" value="1"/>
</dbReference>
<keyword evidence="13" id="KW-1185">Reference proteome</keyword>
<dbReference type="Gene3D" id="3.40.50.2300">
    <property type="match status" value="1"/>
</dbReference>
<keyword evidence="5 9" id="KW-0805">Transcription regulation</keyword>
<gene>
    <name evidence="12" type="ORF">BJ095_12444</name>
</gene>
<evidence type="ECO:0000256" key="7">
    <source>
        <dbReference type="ARBA" id="ARBA00023159"/>
    </source>
</evidence>
<evidence type="ECO:0000256" key="8">
    <source>
        <dbReference type="ARBA" id="ARBA00023163"/>
    </source>
</evidence>
<accession>A0A318THY2</accession>
<comment type="caution">
    <text evidence="12">The sequence shown here is derived from an EMBL/GenBank/DDBJ whole genome shotgun (WGS) entry which is preliminary data.</text>
</comment>
<dbReference type="InterPro" id="IPR011006">
    <property type="entry name" value="CheY-like_superfamily"/>
</dbReference>